<dbReference type="PANTHER" id="PTHR45445">
    <property type="match status" value="1"/>
</dbReference>
<proteinExistence type="predicted"/>
<dbReference type="Pfam" id="PF08241">
    <property type="entry name" value="Methyltransf_11"/>
    <property type="match status" value="1"/>
</dbReference>
<gene>
    <name evidence="2" type="ORF">HaLaN_02388</name>
</gene>
<dbReference type="GO" id="GO:0008757">
    <property type="term" value="F:S-adenosylmethionine-dependent methyltransferase activity"/>
    <property type="evidence" value="ECO:0007669"/>
    <property type="project" value="InterPro"/>
</dbReference>
<evidence type="ECO:0000313" key="2">
    <source>
        <dbReference type="EMBL" id="GFH07569.1"/>
    </source>
</evidence>
<evidence type="ECO:0000313" key="3">
    <source>
        <dbReference type="Proteomes" id="UP000485058"/>
    </source>
</evidence>
<dbReference type="AlphaFoldDB" id="A0A699YN85"/>
<name>A0A699YN85_HAELA</name>
<organism evidence="2 3">
    <name type="scientific">Haematococcus lacustris</name>
    <name type="common">Green alga</name>
    <name type="synonym">Haematococcus pluvialis</name>
    <dbReference type="NCBI Taxonomy" id="44745"/>
    <lineage>
        <taxon>Eukaryota</taxon>
        <taxon>Viridiplantae</taxon>
        <taxon>Chlorophyta</taxon>
        <taxon>core chlorophytes</taxon>
        <taxon>Chlorophyceae</taxon>
        <taxon>CS clade</taxon>
        <taxon>Chlamydomonadales</taxon>
        <taxon>Haematococcaceae</taxon>
        <taxon>Haematococcus</taxon>
    </lineage>
</organism>
<dbReference type="Gene3D" id="3.40.50.150">
    <property type="entry name" value="Vaccinia Virus protein VP39"/>
    <property type="match status" value="1"/>
</dbReference>
<comment type="caution">
    <text evidence="2">The sequence shown here is derived from an EMBL/GenBank/DDBJ whole genome shotgun (WGS) entry which is preliminary data.</text>
</comment>
<accession>A0A699YN85</accession>
<dbReference type="PANTHER" id="PTHR45445:SF2">
    <property type="entry name" value="METHYLTRANSFERASE TYPE 11 DOMAIN-CONTAINING PROTEIN"/>
    <property type="match status" value="1"/>
</dbReference>
<reference evidence="2 3" key="1">
    <citation type="submission" date="2020-02" db="EMBL/GenBank/DDBJ databases">
        <title>Draft genome sequence of Haematococcus lacustris strain NIES-144.</title>
        <authorList>
            <person name="Morimoto D."/>
            <person name="Nakagawa S."/>
            <person name="Yoshida T."/>
            <person name="Sawayama S."/>
        </authorList>
    </citation>
    <scope>NUCLEOTIDE SEQUENCE [LARGE SCALE GENOMIC DNA]</scope>
    <source>
        <strain evidence="2 3">NIES-144</strain>
    </source>
</reference>
<evidence type="ECO:0000259" key="1">
    <source>
        <dbReference type="Pfam" id="PF08241"/>
    </source>
</evidence>
<dbReference type="InterPro" id="IPR013216">
    <property type="entry name" value="Methyltransf_11"/>
</dbReference>
<dbReference type="SUPFAM" id="SSF53335">
    <property type="entry name" value="S-adenosyl-L-methionine-dependent methyltransferases"/>
    <property type="match status" value="1"/>
</dbReference>
<keyword evidence="3" id="KW-1185">Reference proteome</keyword>
<protein>
    <submittedName>
        <fullName evidence="2">Methyltransf_25 domain-containing protein</fullName>
    </submittedName>
</protein>
<dbReference type="InterPro" id="IPR029063">
    <property type="entry name" value="SAM-dependent_MTases_sf"/>
</dbReference>
<dbReference type="CDD" id="cd02440">
    <property type="entry name" value="AdoMet_MTases"/>
    <property type="match status" value="1"/>
</dbReference>
<dbReference type="Proteomes" id="UP000485058">
    <property type="component" value="Unassembled WGS sequence"/>
</dbReference>
<sequence>MELARAFTDVLGIDYSHAFVAAAQGMARDGTRQYEAVLEGELRQTYTASVPTDIDRTRVRFMQGDACDLPKSLPQFDAVLAANLLCRLPDPIKFIHRLPSLVKPGGVAVLVSPYSWLAAWTPKSNWLGGQLDKAGDWPAAAT</sequence>
<feature type="domain" description="Methyltransferase type 11" evidence="1">
    <location>
        <begin position="3"/>
        <end position="109"/>
    </location>
</feature>
<dbReference type="EMBL" id="BLLF01000103">
    <property type="protein sequence ID" value="GFH07569.1"/>
    <property type="molecule type" value="Genomic_DNA"/>
</dbReference>